<dbReference type="GO" id="GO:0008652">
    <property type="term" value="P:amino acid biosynthetic process"/>
    <property type="evidence" value="ECO:0007669"/>
    <property type="project" value="UniProtKB-KW"/>
</dbReference>
<dbReference type="InterPro" id="IPR000623">
    <property type="entry name" value="Shikimate_kinase/TSH1"/>
</dbReference>
<evidence type="ECO:0000256" key="6">
    <source>
        <dbReference type="ARBA" id="ARBA00023141"/>
    </source>
</evidence>
<proteinExistence type="inferred from homology"/>
<accession>A0A848IQJ3</accession>
<keyword evidence="3 7" id="KW-0547">Nucleotide-binding</keyword>
<dbReference type="CDD" id="cd00093">
    <property type="entry name" value="HTH_XRE"/>
    <property type="match status" value="1"/>
</dbReference>
<feature type="binding site" evidence="7">
    <location>
        <position position="305"/>
    </location>
    <ligand>
        <name>ATP</name>
        <dbReference type="ChEBI" id="CHEBI:30616"/>
    </ligand>
</feature>
<dbReference type="Pfam" id="PF01381">
    <property type="entry name" value="HTH_3"/>
    <property type="match status" value="1"/>
</dbReference>
<dbReference type="InterPro" id="IPR001387">
    <property type="entry name" value="Cro/C1-type_HTH"/>
</dbReference>
<comment type="caution">
    <text evidence="7">Lacks conserved residue(s) required for the propagation of feature annotation.</text>
</comment>
<sequence>MKLISSTERKLADGHEQAHDRALVMETEDGNGSFEDGQGCFLRTVGSRVRALRAQHALTRRGLAENAGVSERYLAKLEGGSGNASILVLRKLAVALRCEPVDLLESEDAAGQKEWDELRSLLRGKNSEELRAFCQILEGLVNKSAAEDPQRTERIALVGLRGAGKSTLGRMLAEERKCCFVELSRVVVEVAGCPVPEIYALYGATAYRRYERRALEHTIEKYPRAVIAVPGGLVGEGETYNLVLKHCFTVWLTATAHDHMSRVIAQGDLRPMVGYNEATDDLRRILASRRDKYALADLEHDTSARPLVETYLALRDRLEQLQALSR</sequence>
<comment type="similarity">
    <text evidence="7">Belongs to the shikimate kinase family.</text>
</comment>
<dbReference type="PANTHER" id="PTHR21087">
    <property type="entry name" value="SHIKIMATE KINASE"/>
    <property type="match status" value="1"/>
</dbReference>
<keyword evidence="6 7" id="KW-0057">Aromatic amino acid biosynthesis</keyword>
<dbReference type="RefSeq" id="WP_169490015.1">
    <property type="nucleotide sequence ID" value="NZ_JABBGJ010000050.1"/>
</dbReference>
<dbReference type="InterPro" id="IPR010982">
    <property type="entry name" value="Lambda_DNA-bd_dom_sf"/>
</dbReference>
<evidence type="ECO:0000256" key="4">
    <source>
        <dbReference type="ARBA" id="ARBA00022777"/>
    </source>
</evidence>
<dbReference type="InterPro" id="IPR027417">
    <property type="entry name" value="P-loop_NTPase"/>
</dbReference>
<keyword evidence="1 7" id="KW-0028">Amino-acid biosynthesis</keyword>
<dbReference type="HAMAP" id="MF_00109">
    <property type="entry name" value="Shikimate_kinase"/>
    <property type="match status" value="1"/>
</dbReference>
<dbReference type="PROSITE" id="PS50943">
    <property type="entry name" value="HTH_CROC1"/>
    <property type="match status" value="1"/>
</dbReference>
<keyword evidence="10" id="KW-1185">Reference proteome</keyword>
<dbReference type="GO" id="GO:0005829">
    <property type="term" value="C:cytosol"/>
    <property type="evidence" value="ECO:0007669"/>
    <property type="project" value="TreeGrafter"/>
</dbReference>
<dbReference type="GO" id="GO:0004765">
    <property type="term" value="F:shikimate kinase activity"/>
    <property type="evidence" value="ECO:0007669"/>
    <property type="project" value="UniProtKB-UniRule"/>
</dbReference>
<dbReference type="PANTHER" id="PTHR21087:SF16">
    <property type="entry name" value="SHIKIMATE KINASE 1, CHLOROPLASTIC"/>
    <property type="match status" value="1"/>
</dbReference>
<gene>
    <name evidence="7" type="primary">aroK</name>
    <name evidence="9" type="ORF">HHL24_35880</name>
</gene>
<organism evidence="9 10">
    <name type="scientific">Paraburkholderia polaris</name>
    <dbReference type="NCBI Taxonomy" id="2728848"/>
    <lineage>
        <taxon>Bacteria</taxon>
        <taxon>Pseudomonadati</taxon>
        <taxon>Pseudomonadota</taxon>
        <taxon>Betaproteobacteria</taxon>
        <taxon>Burkholderiales</taxon>
        <taxon>Burkholderiaceae</taxon>
        <taxon>Paraburkholderia</taxon>
    </lineage>
</organism>
<keyword evidence="2 7" id="KW-0808">Transferase</keyword>
<dbReference type="Gene3D" id="3.40.50.300">
    <property type="entry name" value="P-loop containing nucleotide triphosphate hydrolases"/>
    <property type="match status" value="1"/>
</dbReference>
<dbReference type="PRINTS" id="PR01100">
    <property type="entry name" value="SHIKIMTKNASE"/>
</dbReference>
<dbReference type="GO" id="GO:0005524">
    <property type="term" value="F:ATP binding"/>
    <property type="evidence" value="ECO:0007669"/>
    <property type="project" value="UniProtKB-UniRule"/>
</dbReference>
<dbReference type="SUPFAM" id="SSF52540">
    <property type="entry name" value="P-loop containing nucleoside triphosphate hydrolases"/>
    <property type="match status" value="1"/>
</dbReference>
<protein>
    <recommendedName>
        <fullName evidence="7">Shikimate kinase</fullName>
        <shortName evidence="7">SK</shortName>
        <ecNumber evidence="7">2.7.1.71</ecNumber>
    </recommendedName>
</protein>
<keyword evidence="4 7" id="KW-0418">Kinase</keyword>
<evidence type="ECO:0000256" key="7">
    <source>
        <dbReference type="HAMAP-Rule" id="MF_00109"/>
    </source>
</evidence>
<dbReference type="GO" id="GO:0009073">
    <property type="term" value="P:aromatic amino acid family biosynthetic process"/>
    <property type="evidence" value="ECO:0007669"/>
    <property type="project" value="UniProtKB-KW"/>
</dbReference>
<evidence type="ECO:0000256" key="3">
    <source>
        <dbReference type="ARBA" id="ARBA00022741"/>
    </source>
</evidence>
<comment type="caution">
    <text evidence="9">The sequence shown here is derived from an EMBL/GenBank/DDBJ whole genome shotgun (WGS) entry which is preliminary data.</text>
</comment>
<dbReference type="Proteomes" id="UP000544134">
    <property type="component" value="Unassembled WGS sequence"/>
</dbReference>
<dbReference type="GO" id="GO:0009423">
    <property type="term" value="P:chorismate biosynthetic process"/>
    <property type="evidence" value="ECO:0007669"/>
    <property type="project" value="UniProtKB-UniRule"/>
</dbReference>
<dbReference type="CDD" id="cd00464">
    <property type="entry name" value="SK"/>
    <property type="match status" value="1"/>
</dbReference>
<comment type="pathway">
    <text evidence="7">Metabolic intermediate biosynthesis; chorismate biosynthesis; chorismate from D-erythrose 4-phosphate and phosphoenolpyruvate: step 5/7.</text>
</comment>
<dbReference type="SMART" id="SM00530">
    <property type="entry name" value="HTH_XRE"/>
    <property type="match status" value="1"/>
</dbReference>
<comment type="catalytic activity">
    <reaction evidence="7">
        <text>shikimate + ATP = 3-phosphoshikimate + ADP + H(+)</text>
        <dbReference type="Rhea" id="RHEA:13121"/>
        <dbReference type="ChEBI" id="CHEBI:15378"/>
        <dbReference type="ChEBI" id="CHEBI:30616"/>
        <dbReference type="ChEBI" id="CHEBI:36208"/>
        <dbReference type="ChEBI" id="CHEBI:145989"/>
        <dbReference type="ChEBI" id="CHEBI:456216"/>
        <dbReference type="EC" id="2.7.1.71"/>
    </reaction>
</comment>
<feature type="binding site" evidence="7">
    <location>
        <position position="166"/>
    </location>
    <ligand>
        <name>Mg(2+)</name>
        <dbReference type="ChEBI" id="CHEBI:18420"/>
    </ligand>
</feature>
<feature type="binding site" evidence="7">
    <location>
        <begin position="162"/>
        <end position="167"/>
    </location>
    <ligand>
        <name>ATP</name>
        <dbReference type="ChEBI" id="CHEBI:30616"/>
    </ligand>
</feature>
<evidence type="ECO:0000313" key="10">
    <source>
        <dbReference type="Proteomes" id="UP000544134"/>
    </source>
</evidence>
<evidence type="ECO:0000313" key="9">
    <source>
        <dbReference type="EMBL" id="NMM03266.1"/>
    </source>
</evidence>
<name>A0A848IQJ3_9BURK</name>
<comment type="subunit">
    <text evidence="7">Monomer.</text>
</comment>
<dbReference type="EC" id="2.7.1.71" evidence="7"/>
<dbReference type="NCBIfam" id="NF006015">
    <property type="entry name" value="PRK08154.1"/>
    <property type="match status" value="1"/>
</dbReference>
<dbReference type="GO" id="GO:0003677">
    <property type="term" value="F:DNA binding"/>
    <property type="evidence" value="ECO:0007669"/>
    <property type="project" value="InterPro"/>
</dbReference>
<feature type="binding site" evidence="7">
    <location>
        <position position="270"/>
    </location>
    <ligand>
        <name>ATP</name>
        <dbReference type="ChEBI" id="CHEBI:30616"/>
    </ligand>
</feature>
<evidence type="ECO:0000256" key="2">
    <source>
        <dbReference type="ARBA" id="ARBA00022679"/>
    </source>
</evidence>
<feature type="binding site" evidence="7">
    <location>
        <position position="231"/>
    </location>
    <ligand>
        <name>substrate</name>
    </ligand>
</feature>
<comment type="cofactor">
    <cofactor evidence="7">
        <name>Mg(2+)</name>
        <dbReference type="ChEBI" id="CHEBI:18420"/>
    </cofactor>
    <text evidence="7">Binds 1 Mg(2+) ion per subunit.</text>
</comment>
<evidence type="ECO:0000259" key="8">
    <source>
        <dbReference type="PROSITE" id="PS50943"/>
    </source>
</evidence>
<comment type="function">
    <text evidence="7">Catalyzes the specific phosphorylation of the 3-hydroxyl group of shikimic acid using ATP as a cosubstrate.</text>
</comment>
<dbReference type="SUPFAM" id="SSF47413">
    <property type="entry name" value="lambda repressor-like DNA-binding domains"/>
    <property type="match status" value="1"/>
</dbReference>
<dbReference type="GO" id="GO:0000287">
    <property type="term" value="F:magnesium ion binding"/>
    <property type="evidence" value="ECO:0007669"/>
    <property type="project" value="UniProtKB-UniRule"/>
</dbReference>
<dbReference type="UniPathway" id="UPA00053">
    <property type="reaction ID" value="UER00088"/>
</dbReference>
<comment type="subcellular location">
    <subcellularLocation>
        <location evidence="7">Cytoplasm</location>
    </subcellularLocation>
</comment>
<keyword evidence="5 7" id="KW-0067">ATP-binding</keyword>
<evidence type="ECO:0000256" key="1">
    <source>
        <dbReference type="ARBA" id="ARBA00022605"/>
    </source>
</evidence>
<dbReference type="InterPro" id="IPR031322">
    <property type="entry name" value="Shikimate/glucono_kinase"/>
</dbReference>
<keyword evidence="7" id="KW-0479">Metal-binding</keyword>
<keyword evidence="7" id="KW-0460">Magnesium</keyword>
<feature type="domain" description="HTH cro/C1-type" evidence="8">
    <location>
        <begin position="49"/>
        <end position="103"/>
    </location>
</feature>
<dbReference type="Gene3D" id="1.10.260.40">
    <property type="entry name" value="lambda repressor-like DNA-binding domains"/>
    <property type="match status" value="1"/>
</dbReference>
<reference evidence="9 10" key="1">
    <citation type="submission" date="2020-04" db="EMBL/GenBank/DDBJ databases">
        <title>Paraburkholderia sp. RP-4-7 isolated from soil.</title>
        <authorList>
            <person name="Dahal R.H."/>
        </authorList>
    </citation>
    <scope>NUCLEOTIDE SEQUENCE [LARGE SCALE GENOMIC DNA]</scope>
    <source>
        <strain evidence="9 10">RP-4-7</strain>
    </source>
</reference>
<dbReference type="AlphaFoldDB" id="A0A848IQJ3"/>
<feature type="binding site" evidence="7">
    <location>
        <position position="208"/>
    </location>
    <ligand>
        <name>substrate</name>
    </ligand>
</feature>
<feature type="binding site" evidence="7">
    <location>
        <position position="289"/>
    </location>
    <ligand>
        <name>substrate</name>
    </ligand>
</feature>
<dbReference type="Pfam" id="PF01202">
    <property type="entry name" value="SKI"/>
    <property type="match status" value="1"/>
</dbReference>
<evidence type="ECO:0000256" key="5">
    <source>
        <dbReference type="ARBA" id="ARBA00022840"/>
    </source>
</evidence>
<dbReference type="EMBL" id="JABBGJ010000050">
    <property type="protein sequence ID" value="NMM03266.1"/>
    <property type="molecule type" value="Genomic_DNA"/>
</dbReference>
<keyword evidence="7" id="KW-0963">Cytoplasm</keyword>